<accession>A0A0C4JMZ3</accession>
<protein>
    <submittedName>
        <fullName evidence="4">Putative transcriptional regulatory protein, C terminal</fullName>
    </submittedName>
</protein>
<sequence length="127" mass="14426">MKSIYEISIGDNNKCIFLSAERVIIRSTDDNKVKLTTTEAKMLKLLCSHVGKNVKRAYIEDEVWRGRGVIPTAASLNQLVCTLRQKIKHVAEMNIIVTVPRVGFILSDIVNVYPKIDRSNHLTHHKN</sequence>
<dbReference type="RefSeq" id="WP_107291772.1">
    <property type="nucleotide sequence ID" value="NZ_KC687076.1"/>
</dbReference>
<dbReference type="InterPro" id="IPR001867">
    <property type="entry name" value="OmpR/PhoB-type_DNA-bd"/>
</dbReference>
<name>A0A0C4JMZ3_9GAMM</name>
<proteinExistence type="predicted"/>
<dbReference type="GO" id="GO:0006355">
    <property type="term" value="P:regulation of DNA-templated transcription"/>
    <property type="evidence" value="ECO:0007669"/>
    <property type="project" value="InterPro"/>
</dbReference>
<dbReference type="Gene3D" id="1.10.10.10">
    <property type="entry name" value="Winged helix-like DNA-binding domain superfamily/Winged helix DNA-binding domain"/>
    <property type="match status" value="1"/>
</dbReference>
<dbReference type="InterPro" id="IPR036388">
    <property type="entry name" value="WH-like_DNA-bd_sf"/>
</dbReference>
<geneLocation type="plasmid" evidence="4">
    <name>unnamed</name>
</geneLocation>
<dbReference type="SMART" id="SM00862">
    <property type="entry name" value="Trans_reg_C"/>
    <property type="match status" value="1"/>
</dbReference>
<dbReference type="GO" id="GO:0003677">
    <property type="term" value="F:DNA binding"/>
    <property type="evidence" value="ECO:0007669"/>
    <property type="project" value="UniProtKB-UniRule"/>
</dbReference>
<keyword evidence="4" id="KW-0614">Plasmid</keyword>
<gene>
    <name evidence="4" type="ORF">H744_p0060</name>
</gene>
<keyword evidence="1 2" id="KW-0238">DNA-binding</keyword>
<dbReference type="AlphaFoldDB" id="A0A0C4JMZ3"/>
<evidence type="ECO:0000256" key="2">
    <source>
        <dbReference type="PROSITE-ProRule" id="PRU01091"/>
    </source>
</evidence>
<dbReference type="InterPro" id="IPR016032">
    <property type="entry name" value="Sig_transdc_resp-reg_C-effctor"/>
</dbReference>
<evidence type="ECO:0000259" key="3">
    <source>
        <dbReference type="PROSITE" id="PS51755"/>
    </source>
</evidence>
<dbReference type="CDD" id="cd00383">
    <property type="entry name" value="trans_reg_C"/>
    <property type="match status" value="1"/>
</dbReference>
<organism evidence="4">
    <name type="scientific">Photobacterium gaetbulicola Gung47</name>
    <dbReference type="NCBI Taxonomy" id="658445"/>
    <lineage>
        <taxon>Bacteria</taxon>
        <taxon>Pseudomonadati</taxon>
        <taxon>Pseudomonadota</taxon>
        <taxon>Gammaproteobacteria</taxon>
        <taxon>Vibrionales</taxon>
        <taxon>Vibrionaceae</taxon>
        <taxon>Photobacterium</taxon>
    </lineage>
</organism>
<evidence type="ECO:0000313" key="4">
    <source>
        <dbReference type="EMBL" id="AHA59181.1"/>
    </source>
</evidence>
<feature type="DNA-binding region" description="OmpR/PhoB-type" evidence="2">
    <location>
        <begin position="4"/>
        <end position="108"/>
    </location>
</feature>
<dbReference type="Pfam" id="PF00486">
    <property type="entry name" value="Trans_reg_C"/>
    <property type="match status" value="1"/>
</dbReference>
<evidence type="ECO:0000256" key="1">
    <source>
        <dbReference type="ARBA" id="ARBA00023125"/>
    </source>
</evidence>
<dbReference type="SUPFAM" id="SSF46894">
    <property type="entry name" value="C-terminal effector domain of the bipartite response regulators"/>
    <property type="match status" value="1"/>
</dbReference>
<feature type="domain" description="OmpR/PhoB-type" evidence="3">
    <location>
        <begin position="4"/>
        <end position="108"/>
    </location>
</feature>
<dbReference type="GO" id="GO:0000160">
    <property type="term" value="P:phosphorelay signal transduction system"/>
    <property type="evidence" value="ECO:0007669"/>
    <property type="project" value="InterPro"/>
</dbReference>
<dbReference type="PROSITE" id="PS51755">
    <property type="entry name" value="OMPR_PHOB"/>
    <property type="match status" value="1"/>
</dbReference>
<dbReference type="EMBL" id="KC687076">
    <property type="protein sequence ID" value="AHA59181.1"/>
    <property type="molecule type" value="Genomic_DNA"/>
</dbReference>
<reference evidence="4" key="1">
    <citation type="submission" date="2013-11" db="EMBL/GenBank/DDBJ databases">
        <title>Complete genome sequence of the lipase-producing bacterium Photobacterium gaetbulicola Gung47.</title>
        <authorList>
            <person name="Kim Y.-O."/>
        </authorList>
    </citation>
    <scope>NUCLEOTIDE SEQUENCE</scope>
    <source>
        <strain evidence="4">Gung47</strain>
        <plasmid evidence="4">unnamed</plasmid>
    </source>
</reference>